<gene>
    <name evidence="1" type="ORF">BN1044_00308</name>
</gene>
<sequence length="195" mass="22092">MTTFKFSNEDQTLTIYNLSSDTNELIGVGDCFVPANTGLPAHCTNIKPPKAKAGFALVFDADTNAWQYIADHRGEIRWNTQSRQVQEIYALGDVPIDTTEKAPTSDFDLWDGAEWVRDTQAEKDFHTEAAVREHKERINLATDRINTLQDAIDLEMATDFEVESLKAWRKYRVLLSRVDTSKAPDVDWPQEPSIA</sequence>
<dbReference type="Proteomes" id="UP000094844">
    <property type="component" value="Unassembled WGS sequence"/>
</dbReference>
<dbReference type="InterPro" id="IPR051220">
    <property type="entry name" value="TFA_Chaperone"/>
</dbReference>
<evidence type="ECO:0000313" key="1">
    <source>
        <dbReference type="EMBL" id="SCM50860.1"/>
    </source>
</evidence>
<dbReference type="RefSeq" id="WP_072307275.1">
    <property type="nucleotide sequence ID" value="NZ_FMIQ01000006.1"/>
</dbReference>
<dbReference type="AlphaFoldDB" id="A0A1C6YVG3"/>
<reference evidence="1 2" key="1">
    <citation type="submission" date="2016-09" db="EMBL/GenBank/DDBJ databases">
        <authorList>
            <person name="Capua I."/>
            <person name="De Benedictis P."/>
            <person name="Joannis T."/>
            <person name="Lombin L.H."/>
            <person name="Cattoli G."/>
        </authorList>
    </citation>
    <scope>NUCLEOTIDE SEQUENCE [LARGE SCALE GENOMIC DNA]</scope>
    <source>
        <strain evidence="1 2">GB001</strain>
    </source>
</reference>
<dbReference type="InterPro" id="IPR003458">
    <property type="entry name" value="Phage_T4_Gp38_tail_assem"/>
</dbReference>
<dbReference type="OrthoDB" id="8596093at2"/>
<organism evidence="1 2">
    <name type="scientific">Hafnia alvei</name>
    <dbReference type="NCBI Taxonomy" id="569"/>
    <lineage>
        <taxon>Bacteria</taxon>
        <taxon>Pseudomonadati</taxon>
        <taxon>Pseudomonadota</taxon>
        <taxon>Gammaproteobacteria</taxon>
        <taxon>Enterobacterales</taxon>
        <taxon>Hafniaceae</taxon>
        <taxon>Hafnia</taxon>
    </lineage>
</organism>
<evidence type="ECO:0000313" key="2">
    <source>
        <dbReference type="Proteomes" id="UP000094844"/>
    </source>
</evidence>
<accession>A0A1C6YVG3</accession>
<dbReference type="Pfam" id="PF02413">
    <property type="entry name" value="Caudo_TAP"/>
    <property type="match status" value="1"/>
</dbReference>
<protein>
    <submittedName>
        <fullName evidence="1">Virus tail fibre assembly protein, lambda gpK</fullName>
    </submittedName>
</protein>
<name>A0A1C6YVG3_HAFAL</name>
<dbReference type="PANTHER" id="PTHR34413:SF2">
    <property type="entry name" value="PROPHAGE TAIL FIBER ASSEMBLY PROTEIN HOMOLOG TFAE-RELATED"/>
    <property type="match status" value="1"/>
</dbReference>
<dbReference type="PANTHER" id="PTHR34413">
    <property type="entry name" value="PROPHAGE TAIL FIBER ASSEMBLY PROTEIN HOMOLOG TFAE-RELATED-RELATED"/>
    <property type="match status" value="1"/>
</dbReference>
<dbReference type="EMBL" id="FMIQ01000006">
    <property type="protein sequence ID" value="SCM50860.1"/>
    <property type="molecule type" value="Genomic_DNA"/>
</dbReference>
<proteinExistence type="predicted"/>